<accession>A0A4U8Z6G6</accession>
<feature type="transmembrane region" description="Helical" evidence="1">
    <location>
        <begin position="20"/>
        <end position="36"/>
    </location>
</feature>
<name>A0A4U8Z6G6_METTU</name>
<organism evidence="2 3">
    <name type="scientific">Methylocella tundrae</name>
    <dbReference type="NCBI Taxonomy" id="227605"/>
    <lineage>
        <taxon>Bacteria</taxon>
        <taxon>Pseudomonadati</taxon>
        <taxon>Pseudomonadota</taxon>
        <taxon>Alphaproteobacteria</taxon>
        <taxon>Hyphomicrobiales</taxon>
        <taxon>Beijerinckiaceae</taxon>
        <taxon>Methylocella</taxon>
    </lineage>
</organism>
<evidence type="ECO:0000313" key="2">
    <source>
        <dbReference type="EMBL" id="VFU16262.1"/>
    </source>
</evidence>
<evidence type="ECO:0000256" key="1">
    <source>
        <dbReference type="SAM" id="Phobius"/>
    </source>
</evidence>
<sequence>MTMTHLLQWRRMRQERIAALLYYFGLYYVVLAPQFRPS</sequence>
<keyword evidence="2" id="KW-0614">Plasmid</keyword>
<reference evidence="2 3" key="1">
    <citation type="submission" date="2019-03" db="EMBL/GenBank/DDBJ databases">
        <authorList>
            <person name="Kox A.R. M."/>
        </authorList>
    </citation>
    <scope>NUCLEOTIDE SEQUENCE [LARGE SCALE GENOMIC DNA]</scope>
    <source>
        <strain evidence="2">MTUNDRAET4 annotated genome</strain>
        <plasmid evidence="3">2</plasmid>
    </source>
</reference>
<dbReference type="KEGG" id="mtun:MTUNDRAET4_0023.1"/>
<protein>
    <submittedName>
        <fullName evidence="2">Uncharacterized protein</fullName>
    </submittedName>
</protein>
<dbReference type="AlphaFoldDB" id="A0A4U8Z6G6"/>
<keyword evidence="1" id="KW-1133">Transmembrane helix</keyword>
<evidence type="ECO:0000313" key="3">
    <source>
        <dbReference type="Proteomes" id="UP000294360"/>
    </source>
</evidence>
<dbReference type="Proteomes" id="UP000294360">
    <property type="component" value="Plasmid 2"/>
</dbReference>
<keyword evidence="1" id="KW-0472">Membrane</keyword>
<proteinExistence type="predicted"/>
<dbReference type="EMBL" id="LR536451">
    <property type="protein sequence ID" value="VFU16262.1"/>
    <property type="molecule type" value="Genomic_DNA"/>
</dbReference>
<geneLocation type="plasmid" evidence="2 3">
    <name>2</name>
</geneLocation>
<keyword evidence="1" id="KW-0812">Transmembrane</keyword>
<gene>
    <name evidence="2" type="ORF">MTUNDRAET4_0023</name>
</gene>